<evidence type="ECO:0000313" key="3">
    <source>
        <dbReference type="Proteomes" id="UP001164020"/>
    </source>
</evidence>
<dbReference type="EMBL" id="CP114029">
    <property type="protein sequence ID" value="WAP67226.1"/>
    <property type="molecule type" value="Genomic_DNA"/>
</dbReference>
<proteinExistence type="predicted"/>
<evidence type="ECO:0000256" key="1">
    <source>
        <dbReference type="SAM" id="MobiDB-lite"/>
    </source>
</evidence>
<dbReference type="Proteomes" id="UP001164020">
    <property type="component" value="Chromosome"/>
</dbReference>
<dbReference type="RefSeq" id="WP_268879678.1">
    <property type="nucleotide sequence ID" value="NZ_CP114029.1"/>
</dbReference>
<accession>A0ABY7BV24</accession>
<gene>
    <name evidence="2" type="ORF">OH818_16755</name>
</gene>
<evidence type="ECO:0000313" key="2">
    <source>
        <dbReference type="EMBL" id="WAP67226.1"/>
    </source>
</evidence>
<keyword evidence="3" id="KW-1185">Reference proteome</keyword>
<feature type="region of interest" description="Disordered" evidence="1">
    <location>
        <begin position="43"/>
        <end position="65"/>
    </location>
</feature>
<sequence>MASVTFSRAFDYKVPGKTAVVAYRAGWSGKVPAAHAEAARAAGALERPAKAAKNGADNGGSGPAE</sequence>
<protein>
    <submittedName>
        <fullName evidence="2">Uncharacterized protein</fullName>
    </submittedName>
</protein>
<name>A0ABY7BV24_9HYPH</name>
<feature type="compositionally biased region" description="Low complexity" evidence="1">
    <location>
        <begin position="43"/>
        <end position="56"/>
    </location>
</feature>
<reference evidence="2" key="1">
    <citation type="submission" date="2022-12" db="EMBL/GenBank/DDBJ databases">
        <title>Jiella pelagia sp. nov., isolated from phosphonate enriched culture of Northwest Pacific surface seawater.</title>
        <authorList>
            <person name="Shin D.Y."/>
            <person name="Hwang C.Y."/>
        </authorList>
    </citation>
    <scope>NUCLEOTIDE SEQUENCE</scope>
    <source>
        <strain evidence="2">HL-NP1</strain>
    </source>
</reference>
<organism evidence="2 3">
    <name type="scientific">Jiella pelagia</name>
    <dbReference type="NCBI Taxonomy" id="2986949"/>
    <lineage>
        <taxon>Bacteria</taxon>
        <taxon>Pseudomonadati</taxon>
        <taxon>Pseudomonadota</taxon>
        <taxon>Alphaproteobacteria</taxon>
        <taxon>Hyphomicrobiales</taxon>
        <taxon>Aurantimonadaceae</taxon>
        <taxon>Jiella</taxon>
    </lineage>
</organism>